<dbReference type="Gene3D" id="1.20.1280.50">
    <property type="match status" value="1"/>
</dbReference>
<organism evidence="2 3">
    <name type="scientific">Populus deltoides</name>
    <name type="common">Eastern poplar</name>
    <name type="synonym">Eastern cottonwood</name>
    <dbReference type="NCBI Taxonomy" id="3696"/>
    <lineage>
        <taxon>Eukaryota</taxon>
        <taxon>Viridiplantae</taxon>
        <taxon>Streptophyta</taxon>
        <taxon>Embryophyta</taxon>
        <taxon>Tracheophyta</taxon>
        <taxon>Spermatophyta</taxon>
        <taxon>Magnoliopsida</taxon>
        <taxon>eudicotyledons</taxon>
        <taxon>Gunneridae</taxon>
        <taxon>Pentapetalae</taxon>
        <taxon>rosids</taxon>
        <taxon>fabids</taxon>
        <taxon>Malpighiales</taxon>
        <taxon>Salicaceae</taxon>
        <taxon>Saliceae</taxon>
        <taxon>Populus</taxon>
    </lineage>
</organism>
<dbReference type="InterPro" id="IPR036047">
    <property type="entry name" value="F-box-like_dom_sf"/>
</dbReference>
<keyword evidence="3" id="KW-1185">Reference proteome</keyword>
<reference evidence="2" key="1">
    <citation type="journal article" date="2021" name="J. Hered.">
        <title>Genome Assembly of Salicaceae Populus deltoides (Eastern Cottonwood) I-69 Based on Nanopore Sequencing and Hi-C Technologies.</title>
        <authorList>
            <person name="Bai S."/>
            <person name="Wu H."/>
            <person name="Zhang J."/>
            <person name="Pan Z."/>
            <person name="Zhao W."/>
            <person name="Li Z."/>
            <person name="Tong C."/>
        </authorList>
    </citation>
    <scope>NUCLEOTIDE SEQUENCE</scope>
    <source>
        <tissue evidence="2">Leaf</tissue>
    </source>
</reference>
<dbReference type="EMBL" id="JACEGQ020000001">
    <property type="protein sequence ID" value="KAH8522836.1"/>
    <property type="molecule type" value="Genomic_DNA"/>
</dbReference>
<dbReference type="InterPro" id="IPR001810">
    <property type="entry name" value="F-box_dom"/>
</dbReference>
<gene>
    <name evidence="2" type="ORF">H0E87_003470</name>
</gene>
<comment type="caution">
    <text evidence="2">The sequence shown here is derived from an EMBL/GenBank/DDBJ whole genome shotgun (WGS) entry which is preliminary data.</text>
</comment>
<accession>A0A8T2ZZN4</accession>
<protein>
    <recommendedName>
        <fullName evidence="1">F-box domain-containing protein</fullName>
    </recommendedName>
</protein>
<sequence length="317" mass="36209">MNKSESTQQSQNQNQNQDIMLRRSAMLSDELVNLPEELSTIIFSKMEDDPKTLIRCFLVSKNWASLVSKTVNLSIRMSCTGENADSLPCATLHNHIPLSAIPGIMKLFANLESLEIKLCHCPSPTPETPCYQHVTKVKAEWAGDDSKTYTCTANEVGLLSTIQGPLVSLELEEEKFDTVENSSALDLYWIVLYYRPETMRSLVIMSAKMDELRSEGKVFISYDQLSEFPDSISSLSVNKSWLENPKNVVYWHKNQRRKKRSLREKVWLFYQWQSLISNEVQNMKDLIETKADLMKLLDGVADGDNGNGKPRSQFRKK</sequence>
<feature type="domain" description="F-box" evidence="1">
    <location>
        <begin position="32"/>
        <end position="72"/>
    </location>
</feature>
<dbReference type="InterPro" id="IPR044809">
    <property type="entry name" value="AUF1-like"/>
</dbReference>
<evidence type="ECO:0000259" key="1">
    <source>
        <dbReference type="Pfam" id="PF12937"/>
    </source>
</evidence>
<dbReference type="Pfam" id="PF12937">
    <property type="entry name" value="F-box-like"/>
    <property type="match status" value="1"/>
</dbReference>
<proteinExistence type="predicted"/>
<name>A0A8T2ZZN4_POPDE</name>
<dbReference type="SUPFAM" id="SSF81383">
    <property type="entry name" value="F-box domain"/>
    <property type="match status" value="1"/>
</dbReference>
<dbReference type="AlphaFoldDB" id="A0A8T2ZZN4"/>
<evidence type="ECO:0000313" key="2">
    <source>
        <dbReference type="EMBL" id="KAH8522836.1"/>
    </source>
</evidence>
<evidence type="ECO:0000313" key="3">
    <source>
        <dbReference type="Proteomes" id="UP000807159"/>
    </source>
</evidence>
<dbReference type="Proteomes" id="UP000807159">
    <property type="component" value="Chromosome 1"/>
</dbReference>
<dbReference type="PANTHER" id="PTHR31215">
    <property type="entry name" value="OS05G0510400 PROTEIN-RELATED"/>
    <property type="match status" value="1"/>
</dbReference>